<dbReference type="AlphaFoldDB" id="A0A1G7C1V0"/>
<proteinExistence type="predicted"/>
<dbReference type="Gene3D" id="2.160.20.80">
    <property type="entry name" value="E3 ubiquitin-protein ligase SopA"/>
    <property type="match status" value="1"/>
</dbReference>
<dbReference type="InterPro" id="IPR051082">
    <property type="entry name" value="Pentapeptide-BTB/POZ_domain"/>
</dbReference>
<evidence type="ECO:0000313" key="1">
    <source>
        <dbReference type="EMBL" id="SDE32750.1"/>
    </source>
</evidence>
<keyword evidence="2" id="KW-1185">Reference proteome</keyword>
<dbReference type="Proteomes" id="UP000199072">
    <property type="component" value="Unassembled WGS sequence"/>
</dbReference>
<dbReference type="PANTHER" id="PTHR14136">
    <property type="entry name" value="BTB_POZ DOMAIN-CONTAINING PROTEIN KCTD9"/>
    <property type="match status" value="1"/>
</dbReference>
<sequence length="213" mass="23266">MESNNIERVVIKQAQKILEVNEARLDGSTFGIMMMNNASFNNVSIQDLKIHDADLTGLEISNARLGGAYFHNIGMPPKGHPAYKEGAQQRPLRFEDCNLQGTTITNCNLSNVAITNVNIQDLKIHDADLTGLEISNARLGGAYIHNIGMPPKGHPAYKEGAQQRPLRFEDCNLQGTTITDCNLSNVAITDSNTTGMTINGILLADLLSAYNKR</sequence>
<dbReference type="STRING" id="1391627.SAMN05216464_105237"/>
<organism evidence="1 2">
    <name type="scientific">Mucilaginibacter pineti</name>
    <dbReference type="NCBI Taxonomy" id="1391627"/>
    <lineage>
        <taxon>Bacteria</taxon>
        <taxon>Pseudomonadati</taxon>
        <taxon>Bacteroidota</taxon>
        <taxon>Sphingobacteriia</taxon>
        <taxon>Sphingobacteriales</taxon>
        <taxon>Sphingobacteriaceae</taxon>
        <taxon>Mucilaginibacter</taxon>
    </lineage>
</organism>
<dbReference type="Pfam" id="PF00805">
    <property type="entry name" value="Pentapeptide"/>
    <property type="match status" value="1"/>
</dbReference>
<dbReference type="PANTHER" id="PTHR14136:SF17">
    <property type="entry name" value="BTB_POZ DOMAIN-CONTAINING PROTEIN KCTD9"/>
    <property type="match status" value="1"/>
</dbReference>
<dbReference type="RefSeq" id="WP_091149810.1">
    <property type="nucleotide sequence ID" value="NZ_FNAI01000005.1"/>
</dbReference>
<dbReference type="InterPro" id="IPR001646">
    <property type="entry name" value="5peptide_repeat"/>
</dbReference>
<dbReference type="EMBL" id="FNAI01000005">
    <property type="protein sequence ID" value="SDE32750.1"/>
    <property type="molecule type" value="Genomic_DNA"/>
</dbReference>
<reference evidence="1 2" key="1">
    <citation type="submission" date="2016-10" db="EMBL/GenBank/DDBJ databases">
        <authorList>
            <person name="de Groot N.N."/>
        </authorList>
    </citation>
    <scope>NUCLEOTIDE SEQUENCE [LARGE SCALE GENOMIC DNA]</scope>
    <source>
        <strain evidence="1 2">47C3B</strain>
    </source>
</reference>
<protein>
    <submittedName>
        <fullName evidence="1">Uncharacterized protein YjbI, contains pentapeptide repeats</fullName>
    </submittedName>
</protein>
<dbReference type="OrthoDB" id="9786032at2"/>
<name>A0A1G7C1V0_9SPHI</name>
<dbReference type="SUPFAM" id="SSF141571">
    <property type="entry name" value="Pentapeptide repeat-like"/>
    <property type="match status" value="1"/>
</dbReference>
<gene>
    <name evidence="1" type="ORF">SAMN05216464_105237</name>
</gene>
<evidence type="ECO:0000313" key="2">
    <source>
        <dbReference type="Proteomes" id="UP000199072"/>
    </source>
</evidence>
<accession>A0A1G7C1V0</accession>